<evidence type="ECO:0000256" key="1">
    <source>
        <dbReference type="SAM" id="Phobius"/>
    </source>
</evidence>
<dbReference type="AlphaFoldDB" id="A0A6S6S6T4"/>
<dbReference type="GO" id="GO:0005886">
    <property type="term" value="C:plasma membrane"/>
    <property type="evidence" value="ECO:0007669"/>
    <property type="project" value="TreeGrafter"/>
</dbReference>
<feature type="transmembrane region" description="Helical" evidence="1">
    <location>
        <begin position="460"/>
        <end position="477"/>
    </location>
</feature>
<keyword evidence="1" id="KW-0472">Membrane</keyword>
<accession>A0A6S6S6T4</accession>
<feature type="transmembrane region" description="Helical" evidence="1">
    <location>
        <begin position="430"/>
        <end position="451"/>
    </location>
</feature>
<dbReference type="PANTHER" id="PTHR30092:SF0">
    <property type="entry name" value="INNER MEMBRANE PROTEIN CRED"/>
    <property type="match status" value="1"/>
</dbReference>
<feature type="transmembrane region" description="Helical" evidence="1">
    <location>
        <begin position="79"/>
        <end position="101"/>
    </location>
</feature>
<proteinExistence type="predicted"/>
<name>A0A6S6S6T4_9BACT</name>
<dbReference type="InterPro" id="IPR010364">
    <property type="entry name" value="Uncharacterised_IM_CreD"/>
</dbReference>
<keyword evidence="1" id="KW-1133">Transmembrane helix</keyword>
<dbReference type="PIRSF" id="PIRSF004548">
    <property type="entry name" value="CreD"/>
    <property type="match status" value="1"/>
</dbReference>
<dbReference type="Pfam" id="PF06123">
    <property type="entry name" value="CreD"/>
    <property type="match status" value="1"/>
</dbReference>
<dbReference type="NCBIfam" id="NF008712">
    <property type="entry name" value="PRK11715.1-1"/>
    <property type="match status" value="1"/>
</dbReference>
<keyword evidence="1" id="KW-0812">Transmembrane</keyword>
<feature type="transmembrane region" description="Helical" evidence="1">
    <location>
        <begin position="379"/>
        <end position="397"/>
    </location>
</feature>
<gene>
    <name evidence="2" type="ORF">HELGO_WM29244</name>
</gene>
<sequence length="510" mass="58031">MIGGIEMIGILIGIMVLSMLGLGFFLVARWVYLKLQTHEISNKIIENSKEKIKGGVMSEEVEGVLVKSRGFKNSIGMRFIIIGFIAFLMLIPLGNISSIVYERSNLHSNVLTNIASQWGNPQVLTGPALIVPIIEQYNSYEKVKDKEGNEKMELKRYSRNRNIVILPKVLNNEIDLDEHYRYRGIYKSLVYSSNIKVKGEFVLPDISKISDDLYEVRYDKAYMLMGLSDTKAIEKVSALKLNSNTYSFEPGTKLTLKGIERGFHAPVQLHKEQNTYAFSFDLQANGSSTIRFSAFGEETVIKVNSSWKHPSFQGAILPKERNISEEGFTAIWEIPSLARNFPQTWVHELHGYDVEQLLTGVDFFEPVALYALIERSIKYGVLFILLTFLTFLIFEMTQKTKLHYVQYVLIGLSLGLFFLTLLSLSEHIEFLHAYLSASAITIVSITIYTWFSNQSFKQSLSIFVMLTALYTILYSLLQLEDYALLMGTGLLLVVLFVLMWLTRNLQVKAS</sequence>
<dbReference type="PANTHER" id="PTHR30092">
    <property type="entry name" value="INNER MEMBRANE PROTEIN CRED"/>
    <property type="match status" value="1"/>
</dbReference>
<feature type="transmembrane region" description="Helical" evidence="1">
    <location>
        <begin position="6"/>
        <end position="32"/>
    </location>
</feature>
<evidence type="ECO:0000313" key="2">
    <source>
        <dbReference type="EMBL" id="CAA6804071.1"/>
    </source>
</evidence>
<feature type="transmembrane region" description="Helical" evidence="1">
    <location>
        <begin position="483"/>
        <end position="501"/>
    </location>
</feature>
<protein>
    <submittedName>
        <fullName evidence="2">Inner membrane protein CreD-like protein</fullName>
    </submittedName>
</protein>
<reference evidence="2" key="1">
    <citation type="submission" date="2020-01" db="EMBL/GenBank/DDBJ databases">
        <authorList>
            <person name="Meier V. D."/>
            <person name="Meier V D."/>
        </authorList>
    </citation>
    <scope>NUCLEOTIDE SEQUENCE</scope>
    <source>
        <strain evidence="2">HLG_WM_MAG_04</strain>
    </source>
</reference>
<feature type="transmembrane region" description="Helical" evidence="1">
    <location>
        <begin position="404"/>
        <end position="424"/>
    </location>
</feature>
<organism evidence="2">
    <name type="scientific">uncultured Sulfurovum sp</name>
    <dbReference type="NCBI Taxonomy" id="269237"/>
    <lineage>
        <taxon>Bacteria</taxon>
        <taxon>Pseudomonadati</taxon>
        <taxon>Campylobacterota</taxon>
        <taxon>Epsilonproteobacteria</taxon>
        <taxon>Campylobacterales</taxon>
        <taxon>Sulfurovaceae</taxon>
        <taxon>Sulfurovum</taxon>
        <taxon>environmental samples</taxon>
    </lineage>
</organism>
<dbReference type="EMBL" id="CACVAX010000009">
    <property type="protein sequence ID" value="CAA6804071.1"/>
    <property type="molecule type" value="Genomic_DNA"/>
</dbReference>